<organism evidence="2 3">
    <name type="scientific">Streptomonospora algeriensis</name>
    <dbReference type="NCBI Taxonomy" id="995084"/>
    <lineage>
        <taxon>Bacteria</taxon>
        <taxon>Bacillati</taxon>
        <taxon>Actinomycetota</taxon>
        <taxon>Actinomycetes</taxon>
        <taxon>Streptosporangiales</taxon>
        <taxon>Nocardiopsidaceae</taxon>
        <taxon>Streptomonospora</taxon>
    </lineage>
</organism>
<evidence type="ECO:0000313" key="2">
    <source>
        <dbReference type="EMBL" id="MFD0801606.1"/>
    </source>
</evidence>
<protein>
    <recommendedName>
        <fullName evidence="4">Secreted protein</fullName>
    </recommendedName>
</protein>
<evidence type="ECO:0008006" key="4">
    <source>
        <dbReference type="Google" id="ProtNLM"/>
    </source>
</evidence>
<feature type="region of interest" description="Disordered" evidence="1">
    <location>
        <begin position="145"/>
        <end position="164"/>
    </location>
</feature>
<dbReference type="EMBL" id="JBHTHR010000257">
    <property type="protein sequence ID" value="MFD0801606.1"/>
    <property type="molecule type" value="Genomic_DNA"/>
</dbReference>
<evidence type="ECO:0000313" key="3">
    <source>
        <dbReference type="Proteomes" id="UP001596956"/>
    </source>
</evidence>
<sequence length="164" mass="18483">MVAAIIGLVGATLGAVITLVGSALSERRQDRRQERIWLRDRRTEAYDGALRHLLRAANIRSTFSASGPSYVAKEHAREHFEDLVQAQFWMHALLRYCGSEQEDRLAEAARELDTQIVHLNSGESSFRGREVGHYVEVVSECARQDQRMPNALPDGHPTRSSSQR</sequence>
<reference evidence="3" key="1">
    <citation type="journal article" date="2019" name="Int. J. Syst. Evol. Microbiol.">
        <title>The Global Catalogue of Microorganisms (GCM) 10K type strain sequencing project: providing services to taxonomists for standard genome sequencing and annotation.</title>
        <authorList>
            <consortium name="The Broad Institute Genomics Platform"/>
            <consortium name="The Broad Institute Genome Sequencing Center for Infectious Disease"/>
            <person name="Wu L."/>
            <person name="Ma J."/>
        </authorList>
    </citation>
    <scope>NUCLEOTIDE SEQUENCE [LARGE SCALE GENOMIC DNA]</scope>
    <source>
        <strain evidence="3">CCUG 63369</strain>
    </source>
</reference>
<name>A0ABW3BFH7_9ACTN</name>
<gene>
    <name evidence="2" type="ORF">ACFQZU_09795</name>
</gene>
<proteinExistence type="predicted"/>
<dbReference type="Proteomes" id="UP001596956">
    <property type="component" value="Unassembled WGS sequence"/>
</dbReference>
<evidence type="ECO:0000256" key="1">
    <source>
        <dbReference type="SAM" id="MobiDB-lite"/>
    </source>
</evidence>
<comment type="caution">
    <text evidence="2">The sequence shown here is derived from an EMBL/GenBank/DDBJ whole genome shotgun (WGS) entry which is preliminary data.</text>
</comment>
<keyword evidence="3" id="KW-1185">Reference proteome</keyword>
<accession>A0ABW3BFH7</accession>